<keyword evidence="2" id="KW-0732">Signal</keyword>
<dbReference type="InterPro" id="IPR011044">
    <property type="entry name" value="Quino_amine_DH_bsu"/>
</dbReference>
<dbReference type="InterPro" id="IPR051200">
    <property type="entry name" value="Host-pathogen_enzymatic-act"/>
</dbReference>
<dbReference type="RefSeq" id="WP_346058179.1">
    <property type="nucleotide sequence ID" value="NZ_BAAAOP010000007.1"/>
</dbReference>
<organism evidence="3 4">
    <name type="scientific">Leucobacter alluvii</name>
    <dbReference type="NCBI Taxonomy" id="340321"/>
    <lineage>
        <taxon>Bacteria</taxon>
        <taxon>Bacillati</taxon>
        <taxon>Actinomycetota</taxon>
        <taxon>Actinomycetes</taxon>
        <taxon>Micrococcales</taxon>
        <taxon>Microbacteriaceae</taxon>
        <taxon>Leucobacter</taxon>
    </lineage>
</organism>
<reference evidence="3 4" key="1">
    <citation type="journal article" date="2019" name="Int. J. Syst. Evol. Microbiol.">
        <title>The Global Catalogue of Microorganisms (GCM) 10K type strain sequencing project: providing services to taxonomists for standard genome sequencing and annotation.</title>
        <authorList>
            <consortium name="The Broad Institute Genomics Platform"/>
            <consortium name="The Broad Institute Genome Sequencing Center for Infectious Disease"/>
            <person name="Wu L."/>
            <person name="Ma J."/>
        </authorList>
    </citation>
    <scope>NUCLEOTIDE SEQUENCE [LARGE SCALE GENOMIC DNA]</scope>
    <source>
        <strain evidence="3 4">JCM 14919</strain>
    </source>
</reference>
<keyword evidence="4" id="KW-1185">Reference proteome</keyword>
<feature type="region of interest" description="Disordered" evidence="1">
    <location>
        <begin position="28"/>
        <end position="52"/>
    </location>
</feature>
<comment type="caution">
    <text evidence="3">The sequence shown here is derived from an EMBL/GenBank/DDBJ whole genome shotgun (WGS) entry which is preliminary data.</text>
</comment>
<dbReference type="PROSITE" id="PS51257">
    <property type="entry name" value="PROKAR_LIPOPROTEIN"/>
    <property type="match status" value="1"/>
</dbReference>
<evidence type="ECO:0000256" key="1">
    <source>
        <dbReference type="SAM" id="MobiDB-lite"/>
    </source>
</evidence>
<proteinExistence type="predicted"/>
<dbReference type="InterPro" id="IPR047697">
    <property type="entry name" value="AztD-like"/>
</dbReference>
<feature type="signal peptide" evidence="2">
    <location>
        <begin position="1"/>
        <end position="29"/>
    </location>
</feature>
<dbReference type="InterPro" id="IPR015943">
    <property type="entry name" value="WD40/YVTN_repeat-like_dom_sf"/>
</dbReference>
<evidence type="ECO:0000313" key="4">
    <source>
        <dbReference type="Proteomes" id="UP001501084"/>
    </source>
</evidence>
<dbReference type="InterPro" id="IPR018391">
    <property type="entry name" value="PQQ_b-propeller_rpt"/>
</dbReference>
<dbReference type="PANTHER" id="PTHR47197:SF3">
    <property type="entry name" value="DIHYDRO-HEME D1 DEHYDROGENASE"/>
    <property type="match status" value="1"/>
</dbReference>
<name>A0ABN3B7E6_9MICO</name>
<dbReference type="EMBL" id="BAAAOP010000007">
    <property type="protein sequence ID" value="GAA2188806.1"/>
    <property type="molecule type" value="Genomic_DNA"/>
</dbReference>
<dbReference type="NCBIfam" id="NF038015">
    <property type="entry name" value="AztD"/>
    <property type="match status" value="1"/>
</dbReference>
<accession>A0ABN3B7E6</accession>
<dbReference type="SMART" id="SM00564">
    <property type="entry name" value="PQQ"/>
    <property type="match status" value="2"/>
</dbReference>
<protein>
    <submittedName>
        <fullName evidence="3">Zinc metallochaperone AztD</fullName>
    </submittedName>
</protein>
<feature type="compositionally biased region" description="Basic and acidic residues" evidence="1">
    <location>
        <begin position="43"/>
        <end position="52"/>
    </location>
</feature>
<feature type="chain" id="PRO_5046453608" evidence="2">
    <location>
        <begin position="30"/>
        <end position="408"/>
    </location>
</feature>
<evidence type="ECO:0000256" key="2">
    <source>
        <dbReference type="SAM" id="SignalP"/>
    </source>
</evidence>
<feature type="compositionally biased region" description="Low complexity" evidence="1">
    <location>
        <begin position="29"/>
        <end position="42"/>
    </location>
</feature>
<dbReference type="Proteomes" id="UP001501084">
    <property type="component" value="Unassembled WGS sequence"/>
</dbReference>
<dbReference type="SUPFAM" id="SSF50969">
    <property type="entry name" value="YVTN repeat-like/Quinoprotein amine dehydrogenase"/>
    <property type="match status" value="1"/>
</dbReference>
<dbReference type="PANTHER" id="PTHR47197">
    <property type="entry name" value="PROTEIN NIRF"/>
    <property type="match status" value="1"/>
</dbReference>
<dbReference type="Gene3D" id="2.130.10.10">
    <property type="entry name" value="YVTN repeat-like/Quinoprotein amine dehydrogenase"/>
    <property type="match status" value="1"/>
</dbReference>
<sequence length="408" mass="43067">MTRRHLRYAAPAALLGLALLATGCSSSTANDSAAEESPANASSEDHAHSDEQRVAVSYEGGIAVLDAETLELVDEFESEEFTRLNAAGDGRHVFVTTSKGFELLDTAKPALTGLTVDASAAGHVVRHAGKTVLFDDGTGETTIFDSHDLAHVEDALPESVTHTAEHPHHGVSIELEDGTLVTTLGDETSRSGAVALHAHDDHWDEVASNDQCPGIHGEGTAADEAVVFGCENGALLYQDGAFTKLDAPDAYGRMGNAFVSETSPIVVGDYKSDPDAEGYLLGSVALIDTATQELQVVDLPENVRYTFRDVTRGTDDLAYILSTDGSIHVLDPETGELVDEFPVIDAWEGPAEWQDAHPAIIGTGGDTAYVTESAANSVHAVDLRTGEITATAELEHTPNEFAVALGEH</sequence>
<evidence type="ECO:0000313" key="3">
    <source>
        <dbReference type="EMBL" id="GAA2188806.1"/>
    </source>
</evidence>
<gene>
    <name evidence="3" type="primary">aztD</name>
    <name evidence="3" type="ORF">GCM10009786_19300</name>
</gene>